<name>A0A0B7ASV7_9EUPU</name>
<protein>
    <recommendedName>
        <fullName evidence="3">Glycine zipper domain-containing protein</fullName>
    </recommendedName>
</protein>
<dbReference type="PANTHER" id="PTHR31493:SF1">
    <property type="entry name" value="PROTEIN C19ORF12"/>
    <property type="match status" value="1"/>
</dbReference>
<dbReference type="AlphaFoldDB" id="A0A0B7ASV7"/>
<accession>A0A0B7ASV7</accession>
<comment type="similarity">
    <text evidence="1">Belongs to the C19orf12 family.</text>
</comment>
<evidence type="ECO:0000313" key="2">
    <source>
        <dbReference type="EMBL" id="CEK83717.1"/>
    </source>
</evidence>
<dbReference type="PANTHER" id="PTHR31493">
    <property type="entry name" value="NAZO FAMILY MEMBER"/>
    <property type="match status" value="1"/>
</dbReference>
<dbReference type="EMBL" id="HACG01036852">
    <property type="protein sequence ID" value="CEK83717.1"/>
    <property type="molecule type" value="Transcribed_RNA"/>
</dbReference>
<gene>
    <name evidence="2" type="primary">ORF138679</name>
</gene>
<sequence>MAEHLLGMAFIPYYDNLMNLLKTNPELHKTAKGIFKQVSWTAAGTVAGAVVGGPFGAMIGGIAGSLVGYRMSDDYQSMIDVLQDISDEDKAELVKRVQELVGATSLEALTRFIGAQAQRSALIGLLRSAVSEFAKGG</sequence>
<evidence type="ECO:0000256" key="1">
    <source>
        <dbReference type="ARBA" id="ARBA00029457"/>
    </source>
</evidence>
<reference evidence="2" key="1">
    <citation type="submission" date="2014-12" db="EMBL/GenBank/DDBJ databases">
        <title>Insight into the proteome of Arion vulgaris.</title>
        <authorList>
            <person name="Aradska J."/>
            <person name="Bulat T."/>
            <person name="Smidak R."/>
            <person name="Sarate P."/>
            <person name="Gangsoo J."/>
            <person name="Sialana F."/>
            <person name="Bilban M."/>
            <person name="Lubec G."/>
        </authorList>
    </citation>
    <scope>NUCLEOTIDE SEQUENCE</scope>
    <source>
        <tissue evidence="2">Skin</tissue>
    </source>
</reference>
<dbReference type="Pfam" id="PF20721">
    <property type="entry name" value="C19orf12"/>
    <property type="match status" value="1"/>
</dbReference>
<dbReference type="InterPro" id="IPR033369">
    <property type="entry name" value="C19orf12"/>
</dbReference>
<organism evidence="2">
    <name type="scientific">Arion vulgaris</name>
    <dbReference type="NCBI Taxonomy" id="1028688"/>
    <lineage>
        <taxon>Eukaryota</taxon>
        <taxon>Metazoa</taxon>
        <taxon>Spiralia</taxon>
        <taxon>Lophotrochozoa</taxon>
        <taxon>Mollusca</taxon>
        <taxon>Gastropoda</taxon>
        <taxon>Heterobranchia</taxon>
        <taxon>Euthyneura</taxon>
        <taxon>Panpulmonata</taxon>
        <taxon>Eupulmonata</taxon>
        <taxon>Stylommatophora</taxon>
        <taxon>Helicina</taxon>
        <taxon>Arionoidea</taxon>
        <taxon>Arionidae</taxon>
        <taxon>Arion</taxon>
    </lineage>
</organism>
<proteinExistence type="inferred from homology"/>
<evidence type="ECO:0008006" key="3">
    <source>
        <dbReference type="Google" id="ProtNLM"/>
    </source>
</evidence>